<dbReference type="AlphaFoldDB" id="L5KVN9"/>
<reference evidence="2" key="1">
    <citation type="journal article" date="2013" name="Science">
        <title>Comparative analysis of bat genomes provides insight into the evolution of flight and immunity.</title>
        <authorList>
            <person name="Zhang G."/>
            <person name="Cowled C."/>
            <person name="Shi Z."/>
            <person name="Huang Z."/>
            <person name="Bishop-Lilly K.A."/>
            <person name="Fang X."/>
            <person name="Wynne J.W."/>
            <person name="Xiong Z."/>
            <person name="Baker M.L."/>
            <person name="Zhao W."/>
            <person name="Tachedjian M."/>
            <person name="Zhu Y."/>
            <person name="Zhou P."/>
            <person name="Jiang X."/>
            <person name="Ng J."/>
            <person name="Yang L."/>
            <person name="Wu L."/>
            <person name="Xiao J."/>
            <person name="Feng Y."/>
            <person name="Chen Y."/>
            <person name="Sun X."/>
            <person name="Zhang Y."/>
            <person name="Marsh G.A."/>
            <person name="Crameri G."/>
            <person name="Broder C.C."/>
            <person name="Frey K.G."/>
            <person name="Wang L.F."/>
            <person name="Wang J."/>
        </authorList>
    </citation>
    <scope>NUCLEOTIDE SEQUENCE [LARGE SCALE GENOMIC DNA]</scope>
</reference>
<protein>
    <submittedName>
        <fullName evidence="1">Uncharacterized protein</fullName>
    </submittedName>
</protein>
<proteinExistence type="predicted"/>
<accession>L5KVN9</accession>
<dbReference type="Proteomes" id="UP000010552">
    <property type="component" value="Unassembled WGS sequence"/>
</dbReference>
<organism evidence="1 2">
    <name type="scientific">Pteropus alecto</name>
    <name type="common">Black flying fox</name>
    <dbReference type="NCBI Taxonomy" id="9402"/>
    <lineage>
        <taxon>Eukaryota</taxon>
        <taxon>Metazoa</taxon>
        <taxon>Chordata</taxon>
        <taxon>Craniata</taxon>
        <taxon>Vertebrata</taxon>
        <taxon>Euteleostomi</taxon>
        <taxon>Mammalia</taxon>
        <taxon>Eutheria</taxon>
        <taxon>Laurasiatheria</taxon>
        <taxon>Chiroptera</taxon>
        <taxon>Yinpterochiroptera</taxon>
        <taxon>Pteropodoidea</taxon>
        <taxon>Pteropodidae</taxon>
        <taxon>Pteropodinae</taxon>
        <taxon>Pteropus</taxon>
    </lineage>
</organism>
<evidence type="ECO:0000313" key="1">
    <source>
        <dbReference type="EMBL" id="ELK15519.1"/>
    </source>
</evidence>
<keyword evidence="2" id="KW-1185">Reference proteome</keyword>
<evidence type="ECO:0000313" key="2">
    <source>
        <dbReference type="Proteomes" id="UP000010552"/>
    </source>
</evidence>
<sequence>MNIRCIPRNAASLRLAATRKHAAIKSTVNERCASMHGPGNFTGIPKSQRATYSRGRVILDRLRDRQVADPLHVELRRKVGKVHTVLNSDCQSTGRGR</sequence>
<gene>
    <name evidence="1" type="ORF">PAL_GLEAN10010772</name>
</gene>
<dbReference type="EMBL" id="KB030536">
    <property type="protein sequence ID" value="ELK15519.1"/>
    <property type="molecule type" value="Genomic_DNA"/>
</dbReference>
<name>L5KVN9_PTEAL</name>
<dbReference type="InParanoid" id="L5KVN9"/>